<feature type="compositionally biased region" description="Low complexity" evidence="2">
    <location>
        <begin position="86"/>
        <end position="96"/>
    </location>
</feature>
<gene>
    <name evidence="3" type="ORF">SEPCBS57363_000184</name>
</gene>
<keyword evidence="1" id="KW-0175">Coiled coil</keyword>
<feature type="region of interest" description="Disordered" evidence="2">
    <location>
        <begin position="1"/>
        <end position="40"/>
    </location>
</feature>
<accession>A0ABP0D3C6</accession>
<feature type="compositionally biased region" description="Basic and acidic residues" evidence="2">
    <location>
        <begin position="681"/>
        <end position="693"/>
    </location>
</feature>
<dbReference type="Proteomes" id="UP001642501">
    <property type="component" value="Unassembled WGS sequence"/>
</dbReference>
<feature type="region of interest" description="Disordered" evidence="2">
    <location>
        <begin position="226"/>
        <end position="285"/>
    </location>
</feature>
<feature type="coiled-coil region" evidence="1">
    <location>
        <begin position="327"/>
        <end position="376"/>
    </location>
</feature>
<evidence type="ECO:0000313" key="3">
    <source>
        <dbReference type="EMBL" id="CAK7262715.1"/>
    </source>
</evidence>
<sequence>MAKSSFVSRFSLSRENPPMLPLHTKSQHHQPSEYDLQELSPKPLQSVLFSAADAASSNYYPKSPPAQVRPSSTFRAYEDTYRDRTPSSQSSPRQPRANAYGPSQTQQSVLFAGPPPPIARSILVYRDLEDRSSSALEYSQQRSHSNVDLGMSHAAASSIRLATGTSGPQSRQKSHPWRRNQGNPFLDGDSTWTILQRRERALQQELQMLLDAQAAGLLAGLGRKPFTSGADYGPSSDSGLDDGRRGSRSNTPSTESMLSHSLRLSNDRPPARGATVPVRQPRPKRLGLQSARAGLARNISLLSDLRAEEDTSLEAALLARGRALDHLHRLSERRSHIVREIETLETDEEEPLARELVTLQTKYATTNQEIIETEQRLVLLKHRKRALAKDIGIVQSKRESGLSGYKGALKEVDEELTAVLRRPPLQPLDLEALGVSSVGRGDRDEGGIQLHDLDVTTNEDAALDASAGLEFLQLLPERRTAEMANFWWENDMRLLEKRRAAVSAERAALEEGGAVWQETLRLVTSFEASLRKEMADTGKDGNEGDAMKKAKLPTSEERMQSQLQAMAKVTKSLRALVQKAEKKGWNLLICAIGAELEAFHEAYVMLRQALFDVGIEIEDDVDEVEEDWPQRDGQHNLNGSSFLIDTEDPVMKTGKTTASDLHEFDDGAATPKLAQSTRGASVDRIKPTERDRGYSTASEYKANDVLPDLLGKFGDSGGGTRGKQSSRDNEDDSSEDEVPPEFLSEHQSDDDGVS</sequence>
<feature type="compositionally biased region" description="Polar residues" evidence="2">
    <location>
        <begin position="248"/>
        <end position="264"/>
    </location>
</feature>
<keyword evidence="4" id="KW-1185">Reference proteome</keyword>
<organism evidence="3 4">
    <name type="scientific">Sporothrix epigloea</name>
    <dbReference type="NCBI Taxonomy" id="1892477"/>
    <lineage>
        <taxon>Eukaryota</taxon>
        <taxon>Fungi</taxon>
        <taxon>Dikarya</taxon>
        <taxon>Ascomycota</taxon>
        <taxon>Pezizomycotina</taxon>
        <taxon>Sordariomycetes</taxon>
        <taxon>Sordariomycetidae</taxon>
        <taxon>Ophiostomatales</taxon>
        <taxon>Ophiostomataceae</taxon>
        <taxon>Sporothrix</taxon>
    </lineage>
</organism>
<feature type="region of interest" description="Disordered" evidence="2">
    <location>
        <begin position="162"/>
        <end position="190"/>
    </location>
</feature>
<proteinExistence type="predicted"/>
<comment type="caution">
    <text evidence="3">The sequence shown here is derived from an EMBL/GenBank/DDBJ whole genome shotgun (WGS) entry which is preliminary data.</text>
</comment>
<feature type="region of interest" description="Disordered" evidence="2">
    <location>
        <begin position="658"/>
        <end position="754"/>
    </location>
</feature>
<dbReference type="EMBL" id="CAWUOM010000002">
    <property type="protein sequence ID" value="CAK7262715.1"/>
    <property type="molecule type" value="Genomic_DNA"/>
</dbReference>
<evidence type="ECO:0000256" key="2">
    <source>
        <dbReference type="SAM" id="MobiDB-lite"/>
    </source>
</evidence>
<feature type="compositionally biased region" description="Acidic residues" evidence="2">
    <location>
        <begin position="729"/>
        <end position="739"/>
    </location>
</feature>
<evidence type="ECO:0008006" key="5">
    <source>
        <dbReference type="Google" id="ProtNLM"/>
    </source>
</evidence>
<feature type="region of interest" description="Disordered" evidence="2">
    <location>
        <begin position="80"/>
        <end position="113"/>
    </location>
</feature>
<feature type="compositionally biased region" description="Polar residues" evidence="2">
    <location>
        <begin position="1"/>
        <end position="14"/>
    </location>
</feature>
<evidence type="ECO:0000313" key="4">
    <source>
        <dbReference type="Proteomes" id="UP001642501"/>
    </source>
</evidence>
<reference evidence="3 4" key="1">
    <citation type="submission" date="2024-01" db="EMBL/GenBank/DDBJ databases">
        <authorList>
            <person name="Allen C."/>
            <person name="Tagirdzhanova G."/>
        </authorList>
    </citation>
    <scope>NUCLEOTIDE SEQUENCE [LARGE SCALE GENOMIC DNA]</scope>
    <source>
        <strain evidence="3 4">CBS 573.63</strain>
    </source>
</reference>
<evidence type="ECO:0000256" key="1">
    <source>
        <dbReference type="SAM" id="Coils"/>
    </source>
</evidence>
<name>A0ABP0D3C6_9PEZI</name>
<protein>
    <recommendedName>
        <fullName evidence="5">Autophagy-related protein 28</fullName>
    </recommendedName>
</protein>
<feature type="compositionally biased region" description="Basic and acidic residues" evidence="2">
    <location>
        <begin position="743"/>
        <end position="754"/>
    </location>
</feature>